<dbReference type="AlphaFoldDB" id="A0A212D6Z9"/>
<dbReference type="EMBL" id="MKHE01000005">
    <property type="protein sequence ID" value="OWK13864.1"/>
    <property type="molecule type" value="Genomic_DNA"/>
</dbReference>
<accession>A0A212D6Z9</accession>
<keyword evidence="3" id="KW-1185">Reference proteome</keyword>
<sequence length="83" mass="9074">MVVIPDNGTGESWSLRSQMPPGPNPPLQFHPQGPCSLSRAIKWPPYEVQDGGSYKVNSLAFRPKARVCAPDLPAFSHGGFFHN</sequence>
<organism evidence="2 3">
    <name type="scientific">Cervus elaphus hippelaphus</name>
    <name type="common">European red deer</name>
    <dbReference type="NCBI Taxonomy" id="46360"/>
    <lineage>
        <taxon>Eukaryota</taxon>
        <taxon>Metazoa</taxon>
        <taxon>Chordata</taxon>
        <taxon>Craniata</taxon>
        <taxon>Vertebrata</taxon>
        <taxon>Euteleostomi</taxon>
        <taxon>Mammalia</taxon>
        <taxon>Eutheria</taxon>
        <taxon>Laurasiatheria</taxon>
        <taxon>Artiodactyla</taxon>
        <taxon>Ruminantia</taxon>
        <taxon>Pecora</taxon>
        <taxon>Cervidae</taxon>
        <taxon>Cervinae</taxon>
        <taxon>Cervus</taxon>
    </lineage>
</organism>
<comment type="caution">
    <text evidence="2">The sequence shown here is derived from an EMBL/GenBank/DDBJ whole genome shotgun (WGS) entry which is preliminary data.</text>
</comment>
<evidence type="ECO:0000313" key="3">
    <source>
        <dbReference type="Proteomes" id="UP000242450"/>
    </source>
</evidence>
<name>A0A212D6Z9_CEREH</name>
<evidence type="ECO:0000256" key="1">
    <source>
        <dbReference type="SAM" id="MobiDB-lite"/>
    </source>
</evidence>
<feature type="region of interest" description="Disordered" evidence="1">
    <location>
        <begin position="1"/>
        <end position="27"/>
    </location>
</feature>
<evidence type="ECO:0000313" key="2">
    <source>
        <dbReference type="EMBL" id="OWK13864.1"/>
    </source>
</evidence>
<protein>
    <submittedName>
        <fullName evidence="2">AOC3</fullName>
    </submittedName>
</protein>
<reference evidence="2 3" key="1">
    <citation type="journal article" date="2018" name="Mol. Genet. Genomics">
        <title>The red deer Cervus elaphus genome CerEla1.0: sequencing, annotating, genes, and chromosomes.</title>
        <authorList>
            <person name="Bana N.A."/>
            <person name="Nyiri A."/>
            <person name="Nagy J."/>
            <person name="Frank K."/>
            <person name="Nagy T."/>
            <person name="Steger V."/>
            <person name="Schiller M."/>
            <person name="Lakatos P."/>
            <person name="Sugar L."/>
            <person name="Horn P."/>
            <person name="Barta E."/>
            <person name="Orosz L."/>
        </authorList>
    </citation>
    <scope>NUCLEOTIDE SEQUENCE [LARGE SCALE GENOMIC DNA]</scope>
    <source>
        <strain evidence="2">Hungarian</strain>
    </source>
</reference>
<dbReference type="Proteomes" id="UP000242450">
    <property type="component" value="Chromosome 5"/>
</dbReference>
<dbReference type="OrthoDB" id="5379943at2759"/>
<proteinExistence type="predicted"/>
<gene>
    <name evidence="2" type="ORF">Celaphus_00001371</name>
</gene>